<name>A0A1M6LYW6_9BACT</name>
<gene>
    <name evidence="1" type="ORF">SAMN02745146_0107</name>
</gene>
<dbReference type="RefSeq" id="WP_073112312.1">
    <property type="nucleotide sequence ID" value="NZ_FQYN01000010.1"/>
</dbReference>
<keyword evidence="2" id="KW-1185">Reference proteome</keyword>
<organism evidence="1 2">
    <name type="scientific">Hymenobacter daecheongensis DSM 21074</name>
    <dbReference type="NCBI Taxonomy" id="1121955"/>
    <lineage>
        <taxon>Bacteria</taxon>
        <taxon>Pseudomonadati</taxon>
        <taxon>Bacteroidota</taxon>
        <taxon>Cytophagia</taxon>
        <taxon>Cytophagales</taxon>
        <taxon>Hymenobacteraceae</taxon>
        <taxon>Hymenobacter</taxon>
    </lineage>
</organism>
<reference evidence="1 2" key="1">
    <citation type="submission" date="2016-11" db="EMBL/GenBank/DDBJ databases">
        <authorList>
            <person name="Jaros S."/>
            <person name="Januszkiewicz K."/>
            <person name="Wedrychowicz H."/>
        </authorList>
    </citation>
    <scope>NUCLEOTIDE SEQUENCE [LARGE SCALE GENOMIC DNA]</scope>
    <source>
        <strain evidence="1 2">DSM 21074</strain>
    </source>
</reference>
<dbReference type="OrthoDB" id="1072575at2"/>
<evidence type="ECO:0000313" key="2">
    <source>
        <dbReference type="Proteomes" id="UP000184418"/>
    </source>
</evidence>
<dbReference type="Proteomes" id="UP000184418">
    <property type="component" value="Unassembled WGS sequence"/>
</dbReference>
<dbReference type="EMBL" id="FQYN01000010">
    <property type="protein sequence ID" value="SHJ76381.1"/>
    <property type="molecule type" value="Genomic_DNA"/>
</dbReference>
<dbReference type="STRING" id="1121955.SAMN02745146_0107"/>
<proteinExistence type="predicted"/>
<protein>
    <submittedName>
        <fullName evidence="1">Uncharacterized protein</fullName>
    </submittedName>
</protein>
<sequence length="176" mass="20501">MAQSNQPQPLFRLPPVGYQLQLPVLVRNLLPTLLRRPRLLALLAALTTPLEEVYRAFIVYFFRVQTELSYSGQTLSFERALNDRFDAAFRRIRIVNSDAQTEPLYLYFSAESRPPVYFTFEREGPPWRYAYTAQELASQVGFVVRVPATLRPQQPALRARIGQFKLATIRYRIQYV</sequence>
<evidence type="ECO:0000313" key="1">
    <source>
        <dbReference type="EMBL" id="SHJ76381.1"/>
    </source>
</evidence>
<dbReference type="AlphaFoldDB" id="A0A1M6LYW6"/>
<accession>A0A1M6LYW6</accession>